<comment type="caution">
    <text evidence="2">The sequence shown here is derived from an EMBL/GenBank/DDBJ whole genome shotgun (WGS) entry which is preliminary data.</text>
</comment>
<name>A0ABQ9NL21_9PEZI</name>
<proteinExistence type="predicted"/>
<evidence type="ECO:0000313" key="3">
    <source>
        <dbReference type="Proteomes" id="UP001172684"/>
    </source>
</evidence>
<evidence type="ECO:0008006" key="4">
    <source>
        <dbReference type="Google" id="ProtNLM"/>
    </source>
</evidence>
<dbReference type="EMBL" id="JAPDRL010000103">
    <property type="protein sequence ID" value="KAJ9657330.1"/>
    <property type="molecule type" value="Genomic_DNA"/>
</dbReference>
<feature type="compositionally biased region" description="Basic and acidic residues" evidence="1">
    <location>
        <begin position="323"/>
        <end position="337"/>
    </location>
</feature>
<accession>A0ABQ9NL21</accession>
<protein>
    <recommendedName>
        <fullName evidence="4">DUF676 domain-containing protein</fullName>
    </recommendedName>
</protein>
<dbReference type="PANTHER" id="PTHR42044:SF2">
    <property type="entry name" value="DUF676 DOMAIN-CONTAINING PROTEIN"/>
    <property type="match status" value="1"/>
</dbReference>
<evidence type="ECO:0000313" key="2">
    <source>
        <dbReference type="EMBL" id="KAJ9657330.1"/>
    </source>
</evidence>
<dbReference type="Proteomes" id="UP001172684">
    <property type="component" value="Unassembled WGS sequence"/>
</dbReference>
<feature type="compositionally biased region" description="Polar residues" evidence="1">
    <location>
        <begin position="376"/>
        <end position="385"/>
    </location>
</feature>
<organism evidence="2 3">
    <name type="scientific">Coniosporium apollinis</name>
    <dbReference type="NCBI Taxonomy" id="61459"/>
    <lineage>
        <taxon>Eukaryota</taxon>
        <taxon>Fungi</taxon>
        <taxon>Dikarya</taxon>
        <taxon>Ascomycota</taxon>
        <taxon>Pezizomycotina</taxon>
        <taxon>Dothideomycetes</taxon>
        <taxon>Dothideomycetes incertae sedis</taxon>
        <taxon>Coniosporium</taxon>
    </lineage>
</organism>
<feature type="region of interest" description="Disordered" evidence="1">
    <location>
        <begin position="323"/>
        <end position="385"/>
    </location>
</feature>
<keyword evidence="3" id="KW-1185">Reference proteome</keyword>
<dbReference type="PANTHER" id="PTHR42044">
    <property type="entry name" value="DUF676 DOMAIN-CONTAINING PROTEIN-RELATED"/>
    <property type="match status" value="1"/>
</dbReference>
<evidence type="ECO:0000256" key="1">
    <source>
        <dbReference type="SAM" id="MobiDB-lite"/>
    </source>
</evidence>
<gene>
    <name evidence="2" type="ORF">H2201_008234</name>
</gene>
<sequence>MHFGVFGDSVKNTADTVVQAVQDGAQMLKDGVVNFVRDPVDGVKRGFTAPAKLYGDLICHESSIIDTATGIFKDADDNSRRGLVDEVLRRSPGLINPGTLLEAGKSLICGTISEQIKTRPVNSLINDVIQCSLELLGSAVDLVKPDLLLKTVENMSRAILRALITTVGELPFIKDAIFSNDINAATLGLIWSNGADLASFFVDLAECTKCYVSNTSRDGAAVPNNPHGEDNELDFSKAMNRHAAICQLQRLAQSIIFILKEMRKSVDMRKMDDFELIGMTQATTLRSDVELGAIIAVPLEAVLGERSGEQPVKQGVKRAVEWAGKESENKAGKRPATEPEVPPVDHINGPKGGQPEPSTGGQSDVPRTEQTDETPGGQQPQDTRNVINEKWLFVNGVAGEYHWTRLACERLTKIYSRDTTGILNRGDGILWDLVECAGERSAQGGGKARSQKRLIKRTESSRKAQEVLKKQLEQALGQTLETENGETSAHIVMIAHSQGCLLLRLALEELVKDAELNFLETMQKRLCVFTFGNPSVDWKLDDRVKIKYPLTAQDCEFCAKKLAEEEEKKEKDKNDKDCRHLSSYILRTEHFANSVDFVAKLGVLSKSIPTDSGYDCVFINGKKDWIGHLFGSQYSLNPKDYGTKSRQKSWLLACKGGESMKNVI</sequence>
<feature type="non-terminal residue" evidence="2">
    <location>
        <position position="664"/>
    </location>
</feature>
<reference evidence="2" key="1">
    <citation type="submission" date="2022-10" db="EMBL/GenBank/DDBJ databases">
        <title>Culturing micro-colonial fungi from biological soil crusts in the Mojave desert and describing Neophaeococcomyces mojavensis, and introducing the new genera and species Taxawa tesnikishii.</title>
        <authorList>
            <person name="Kurbessoian T."/>
            <person name="Stajich J.E."/>
        </authorList>
    </citation>
    <scope>NUCLEOTIDE SEQUENCE</scope>
    <source>
        <strain evidence="2">TK_1</strain>
    </source>
</reference>